<reference evidence="2" key="1">
    <citation type="submission" date="2021-02" db="EMBL/GenBank/DDBJ databases">
        <title>Comparative genomics reveals that relaxation of natural selection precedes convergent phenotypic evolution of cavefish.</title>
        <authorList>
            <person name="Peng Z."/>
        </authorList>
    </citation>
    <scope>NUCLEOTIDE SEQUENCE</scope>
    <source>
        <tissue evidence="2">Muscle</tissue>
    </source>
</reference>
<feature type="non-terminal residue" evidence="2">
    <location>
        <position position="1"/>
    </location>
</feature>
<feature type="compositionally biased region" description="Polar residues" evidence="1">
    <location>
        <begin position="138"/>
        <end position="149"/>
    </location>
</feature>
<evidence type="ECO:0000313" key="2">
    <source>
        <dbReference type="EMBL" id="KAI7804760.1"/>
    </source>
</evidence>
<accession>A0A9W7TSV6</accession>
<feature type="compositionally biased region" description="Basic and acidic residues" evidence="1">
    <location>
        <begin position="285"/>
        <end position="297"/>
    </location>
</feature>
<feature type="region of interest" description="Disordered" evidence="1">
    <location>
        <begin position="138"/>
        <end position="307"/>
    </location>
</feature>
<gene>
    <name evidence="2" type="ORF">IRJ41_017202</name>
</gene>
<dbReference type="Proteomes" id="UP001059041">
    <property type="component" value="Linkage Group LG10"/>
</dbReference>
<dbReference type="AlphaFoldDB" id="A0A9W7TSV6"/>
<keyword evidence="3" id="KW-1185">Reference proteome</keyword>
<name>A0A9W7TSV6_TRIRA</name>
<sequence length="353" mass="40262">SKEPLEVFAAEITRLVLEAFPNYGEAAIAMERFRRFVAGLEPVLQAKCHEHGATSLEEALAIECKWERAQEVLRFAPLPTLRQKTGLSPSLTLPSESLSAMESTKTTSPGDISSELTTAVKQLTADVKSLSLQVNQLKTQRDQSFQHAFSRQRDYLPERGRDENLYSPLSSPRRYPSSPHQRDESYFSNQRDGDRHWGYSDSHSSTSSRHRDRYDSPRRPSSNYRDRYDSPRRQDNHAISPSSRHQDCHVIPSPYHRDRRSSPSSRRQDRLPSECGAQHASMTSHYRDRYDSPASDHRGHHLQHATHHLDHHTSGGFFNDIFGQRSSSDRLPSSGDHHVSFNEEDAAHQGNGW</sequence>
<feature type="compositionally biased region" description="Basic and acidic residues" evidence="1">
    <location>
        <begin position="151"/>
        <end position="164"/>
    </location>
</feature>
<feature type="region of interest" description="Disordered" evidence="1">
    <location>
        <begin position="328"/>
        <end position="353"/>
    </location>
</feature>
<organism evidence="2 3">
    <name type="scientific">Triplophysa rosa</name>
    <name type="common">Cave loach</name>
    <dbReference type="NCBI Taxonomy" id="992332"/>
    <lineage>
        <taxon>Eukaryota</taxon>
        <taxon>Metazoa</taxon>
        <taxon>Chordata</taxon>
        <taxon>Craniata</taxon>
        <taxon>Vertebrata</taxon>
        <taxon>Euteleostomi</taxon>
        <taxon>Actinopterygii</taxon>
        <taxon>Neopterygii</taxon>
        <taxon>Teleostei</taxon>
        <taxon>Ostariophysi</taxon>
        <taxon>Cypriniformes</taxon>
        <taxon>Nemacheilidae</taxon>
        <taxon>Triplophysa</taxon>
    </lineage>
</organism>
<protein>
    <submittedName>
        <fullName evidence="2">Synaptotagmin-like protein 3</fullName>
    </submittedName>
</protein>
<feature type="region of interest" description="Disordered" evidence="1">
    <location>
        <begin position="86"/>
        <end position="113"/>
    </location>
</feature>
<feature type="compositionally biased region" description="Low complexity" evidence="1">
    <location>
        <begin position="87"/>
        <end position="99"/>
    </location>
</feature>
<evidence type="ECO:0000256" key="1">
    <source>
        <dbReference type="SAM" id="MobiDB-lite"/>
    </source>
</evidence>
<feature type="compositionally biased region" description="Basic and acidic residues" evidence="1">
    <location>
        <begin position="212"/>
        <end position="236"/>
    </location>
</feature>
<feature type="compositionally biased region" description="Basic and acidic residues" evidence="1">
    <location>
        <begin position="180"/>
        <end position="198"/>
    </location>
</feature>
<feature type="compositionally biased region" description="Low complexity" evidence="1">
    <location>
        <begin position="165"/>
        <end position="179"/>
    </location>
</feature>
<evidence type="ECO:0000313" key="3">
    <source>
        <dbReference type="Proteomes" id="UP001059041"/>
    </source>
</evidence>
<feature type="compositionally biased region" description="Basic and acidic residues" evidence="1">
    <location>
        <begin position="335"/>
        <end position="347"/>
    </location>
</feature>
<dbReference type="EMBL" id="JAFHDT010000010">
    <property type="protein sequence ID" value="KAI7804760.1"/>
    <property type="molecule type" value="Genomic_DNA"/>
</dbReference>
<feature type="compositionally biased region" description="Polar residues" evidence="1">
    <location>
        <begin position="100"/>
        <end position="113"/>
    </location>
</feature>
<comment type="caution">
    <text evidence="2">The sequence shown here is derived from an EMBL/GenBank/DDBJ whole genome shotgun (WGS) entry which is preliminary data.</text>
</comment>
<proteinExistence type="predicted"/>